<keyword evidence="3 7" id="KW-0805">Transcription regulation</keyword>
<evidence type="ECO:0000256" key="8">
    <source>
        <dbReference type="SAM" id="Coils"/>
    </source>
</evidence>
<feature type="compositionally biased region" description="Basic residues" evidence="9">
    <location>
        <begin position="12"/>
        <end position="22"/>
    </location>
</feature>
<evidence type="ECO:0000313" key="12">
    <source>
        <dbReference type="EMBL" id="EDQ93069.1"/>
    </source>
</evidence>
<dbReference type="STRING" id="81824.A9UQM2"/>
<dbReference type="FunFam" id="1.20.140.80:FF:000001">
    <property type="entry name" value="Transcription factor"/>
    <property type="match status" value="1"/>
</dbReference>
<proteinExistence type="inferred from homology"/>
<dbReference type="Proteomes" id="UP000001357">
    <property type="component" value="Unassembled WGS sequence"/>
</dbReference>
<dbReference type="InterPro" id="IPR036388">
    <property type="entry name" value="WH-like_DNA-bd_sf"/>
</dbReference>
<dbReference type="SUPFAM" id="SSF46785">
    <property type="entry name" value="Winged helix' DNA-binding domain"/>
    <property type="match status" value="1"/>
</dbReference>
<evidence type="ECO:0008006" key="14">
    <source>
        <dbReference type="Google" id="ProtNLM"/>
    </source>
</evidence>
<feature type="domain" description="Transcription factor DP C-terminal" evidence="10">
    <location>
        <begin position="108"/>
        <end position="252"/>
    </location>
</feature>
<dbReference type="Gene3D" id="1.10.10.10">
    <property type="entry name" value="Winged helix-like DNA-binding domain superfamily/Winged helix DNA-binding domain"/>
    <property type="match status" value="1"/>
</dbReference>
<dbReference type="InterPro" id="IPR014889">
    <property type="entry name" value="Transc_factor_DP_C"/>
</dbReference>
<dbReference type="GO" id="GO:0005667">
    <property type="term" value="C:transcription regulator complex"/>
    <property type="evidence" value="ECO:0007669"/>
    <property type="project" value="InterPro"/>
</dbReference>
<dbReference type="KEGG" id="mbr:MONBRDRAFT_35664"/>
<evidence type="ECO:0000256" key="4">
    <source>
        <dbReference type="ARBA" id="ARBA00023125"/>
    </source>
</evidence>
<evidence type="ECO:0000256" key="6">
    <source>
        <dbReference type="ARBA" id="ARBA00023242"/>
    </source>
</evidence>
<dbReference type="InParanoid" id="A9UQM2"/>
<evidence type="ECO:0000259" key="11">
    <source>
        <dbReference type="SMART" id="SM01372"/>
    </source>
</evidence>
<evidence type="ECO:0000256" key="2">
    <source>
        <dbReference type="ARBA" id="ARBA00010940"/>
    </source>
</evidence>
<dbReference type="GeneID" id="5887409"/>
<keyword evidence="13" id="KW-1185">Reference proteome</keyword>
<dbReference type="InterPro" id="IPR038168">
    <property type="entry name" value="TF_DP_C_sf"/>
</dbReference>
<feature type="compositionally biased region" description="Polar residues" evidence="9">
    <location>
        <begin position="1"/>
        <end position="11"/>
    </location>
</feature>
<dbReference type="InterPro" id="IPR036390">
    <property type="entry name" value="WH_DNA-bd_sf"/>
</dbReference>
<dbReference type="AlphaFoldDB" id="A9UQM2"/>
<dbReference type="eggNOG" id="KOG2829">
    <property type="taxonomic scope" value="Eukaryota"/>
</dbReference>
<dbReference type="InterPro" id="IPR037241">
    <property type="entry name" value="E2F-DP_heterodim"/>
</dbReference>
<gene>
    <name evidence="12" type="ORF">MONBRDRAFT_35664</name>
</gene>
<dbReference type="GO" id="GO:0006357">
    <property type="term" value="P:regulation of transcription by RNA polymerase II"/>
    <property type="evidence" value="ECO:0000318"/>
    <property type="project" value="GO_Central"/>
</dbReference>
<evidence type="ECO:0000256" key="3">
    <source>
        <dbReference type="ARBA" id="ARBA00023015"/>
    </source>
</evidence>
<dbReference type="PANTHER" id="PTHR12548:SF9">
    <property type="entry name" value="TRANSCRIPTION FACTOR DP"/>
    <property type="match status" value="1"/>
</dbReference>
<evidence type="ECO:0000256" key="5">
    <source>
        <dbReference type="ARBA" id="ARBA00023163"/>
    </source>
</evidence>
<dbReference type="FunCoup" id="A9UQM2">
    <property type="interactions" value="1507"/>
</dbReference>
<feature type="region of interest" description="Disordered" evidence="9">
    <location>
        <begin position="248"/>
        <end position="271"/>
    </location>
</feature>
<dbReference type="PANTHER" id="PTHR12548">
    <property type="entry name" value="TRANSCRIPTION FACTOR DP"/>
    <property type="match status" value="1"/>
</dbReference>
<organism evidence="12 13">
    <name type="scientific">Monosiga brevicollis</name>
    <name type="common">Choanoflagellate</name>
    <dbReference type="NCBI Taxonomy" id="81824"/>
    <lineage>
        <taxon>Eukaryota</taxon>
        <taxon>Choanoflagellata</taxon>
        <taxon>Craspedida</taxon>
        <taxon>Salpingoecidae</taxon>
        <taxon>Monosiga</taxon>
    </lineage>
</organism>
<keyword evidence="6 7" id="KW-0539">Nucleus</keyword>
<dbReference type="InterPro" id="IPR015648">
    <property type="entry name" value="Transcrpt_fac_DP"/>
</dbReference>
<dbReference type="RefSeq" id="XP_001742831.1">
    <property type="nucleotide sequence ID" value="XM_001742779.1"/>
</dbReference>
<dbReference type="SMART" id="SM01138">
    <property type="entry name" value="DP"/>
    <property type="match status" value="1"/>
</dbReference>
<dbReference type="FunFam" id="1.10.10.10:FF:000047">
    <property type="entry name" value="Transcription factor"/>
    <property type="match status" value="1"/>
</dbReference>
<dbReference type="SUPFAM" id="SSF144074">
    <property type="entry name" value="E2F-DP heterodimerization region"/>
    <property type="match status" value="1"/>
</dbReference>
<dbReference type="GO" id="GO:0051726">
    <property type="term" value="P:regulation of cell cycle"/>
    <property type="evidence" value="ECO:0007669"/>
    <property type="project" value="InterPro"/>
</dbReference>
<dbReference type="CDD" id="cd14458">
    <property type="entry name" value="DP_DD"/>
    <property type="match status" value="1"/>
</dbReference>
<keyword evidence="8" id="KW-0175">Coiled coil</keyword>
<feature type="coiled-coil region" evidence="8">
    <location>
        <begin position="110"/>
        <end position="137"/>
    </location>
</feature>
<dbReference type="SMART" id="SM01372">
    <property type="entry name" value="E2F_TDP"/>
    <property type="match status" value="1"/>
</dbReference>
<dbReference type="InterPro" id="IPR003316">
    <property type="entry name" value="E2F_WHTH_DNA-bd_dom"/>
</dbReference>
<feature type="region of interest" description="Disordered" evidence="9">
    <location>
        <begin position="1"/>
        <end position="22"/>
    </location>
</feature>
<evidence type="ECO:0000256" key="1">
    <source>
        <dbReference type="ARBA" id="ARBA00004123"/>
    </source>
</evidence>
<reference evidence="12 13" key="1">
    <citation type="journal article" date="2008" name="Nature">
        <title>The genome of the choanoflagellate Monosiga brevicollis and the origin of metazoans.</title>
        <authorList>
            <consortium name="JGI Sequencing"/>
            <person name="King N."/>
            <person name="Westbrook M.J."/>
            <person name="Young S.L."/>
            <person name="Kuo A."/>
            <person name="Abedin M."/>
            <person name="Chapman J."/>
            <person name="Fairclough S."/>
            <person name="Hellsten U."/>
            <person name="Isogai Y."/>
            <person name="Letunic I."/>
            <person name="Marr M."/>
            <person name="Pincus D."/>
            <person name="Putnam N."/>
            <person name="Rokas A."/>
            <person name="Wright K.J."/>
            <person name="Zuzow R."/>
            <person name="Dirks W."/>
            <person name="Good M."/>
            <person name="Goodstein D."/>
            <person name="Lemons D."/>
            <person name="Li W."/>
            <person name="Lyons J.B."/>
            <person name="Morris A."/>
            <person name="Nichols S."/>
            <person name="Richter D.J."/>
            <person name="Salamov A."/>
            <person name="Bork P."/>
            <person name="Lim W.A."/>
            <person name="Manning G."/>
            <person name="Miller W.T."/>
            <person name="McGinnis W."/>
            <person name="Shapiro H."/>
            <person name="Tjian R."/>
            <person name="Grigoriev I.V."/>
            <person name="Rokhsar D."/>
        </authorList>
    </citation>
    <scope>NUCLEOTIDE SEQUENCE [LARGE SCALE GENOMIC DNA]</scope>
    <source>
        <strain evidence="13">MX1 / ATCC 50154</strain>
    </source>
</reference>
<evidence type="ECO:0000259" key="10">
    <source>
        <dbReference type="SMART" id="SM01138"/>
    </source>
</evidence>
<accession>A9UQM2</accession>
<evidence type="ECO:0000256" key="7">
    <source>
        <dbReference type="RuleBase" id="RU003796"/>
    </source>
</evidence>
<dbReference type="EMBL" id="CH991543">
    <property type="protein sequence ID" value="EDQ93069.1"/>
    <property type="molecule type" value="Genomic_DNA"/>
</dbReference>
<comment type="subcellular location">
    <subcellularLocation>
        <location evidence="1 7">Nucleus</location>
    </subcellularLocation>
</comment>
<dbReference type="Pfam" id="PF08781">
    <property type="entry name" value="DP"/>
    <property type="match status" value="1"/>
</dbReference>
<comment type="similarity">
    <text evidence="2 7">Belongs to the E2F/DP family.</text>
</comment>
<dbReference type="OMA" id="SAVIDCQ"/>
<evidence type="ECO:0000256" key="9">
    <source>
        <dbReference type="SAM" id="MobiDB-lite"/>
    </source>
</evidence>
<dbReference type="GO" id="GO:0003677">
    <property type="term" value="F:DNA binding"/>
    <property type="evidence" value="ECO:0007669"/>
    <property type="project" value="UniProtKB-KW"/>
</dbReference>
<dbReference type="GO" id="GO:0000981">
    <property type="term" value="F:DNA-binding transcription factor activity, RNA polymerase II-specific"/>
    <property type="evidence" value="ECO:0000318"/>
    <property type="project" value="GO_Central"/>
</dbReference>
<dbReference type="GO" id="GO:0005634">
    <property type="term" value="C:nucleus"/>
    <property type="evidence" value="ECO:0000318"/>
    <property type="project" value="GO_Central"/>
</dbReference>
<protein>
    <recommendedName>
        <fullName evidence="14">Transcription factor</fullName>
    </recommendedName>
</protein>
<sequence length="310" mass="33663">MATSMSNGSPNTKRKKVDRSSRGLKHFATMVCAKVQEKNVTTYSEVADELVVQHQRELQSNPDPNDDGEPKNIRRRVYDALNVLMALNIISKDKKCIRWEGLPTNVTQEARTYAATKRKKEEQVQKLKKQLQALVLQHIAFQNLIKRNQARMQENPSTEEHDSIQLPFVIVSTRQSAVIDCQMAADQSEYFFDFNEPFVIHDDLQVLSQLGLTFGLETGAISDEQVALARDLLPAEMGHILDEMVQEGRARAPQAPATAAAPAPAATASTAATAATASATASIGTVSQSATAAASNKTAAAARSAPTSSS</sequence>
<feature type="compositionally biased region" description="Low complexity" evidence="9">
    <location>
        <begin position="255"/>
        <end position="271"/>
    </location>
</feature>
<name>A9UQM2_MONBE</name>
<dbReference type="Gene3D" id="1.20.140.80">
    <property type="entry name" value="Transcription factor DP"/>
    <property type="match status" value="1"/>
</dbReference>
<feature type="domain" description="E2F/DP family winged-helix DNA-binding" evidence="11">
    <location>
        <begin position="19"/>
        <end position="101"/>
    </location>
</feature>
<evidence type="ECO:0000313" key="13">
    <source>
        <dbReference type="Proteomes" id="UP000001357"/>
    </source>
</evidence>
<dbReference type="Pfam" id="PF02319">
    <property type="entry name" value="WHD_E2F_TDP"/>
    <property type="match status" value="1"/>
</dbReference>
<keyword evidence="5 7" id="KW-0804">Transcription</keyword>
<keyword evidence="4 7" id="KW-0238">DNA-binding</keyword>